<evidence type="ECO:0000313" key="3">
    <source>
        <dbReference type="Proteomes" id="UP001344251"/>
    </source>
</evidence>
<organism evidence="2 3">
    <name type="scientific">Streptomyces decoyicus</name>
    <dbReference type="NCBI Taxonomy" id="249567"/>
    <lineage>
        <taxon>Bacteria</taxon>
        <taxon>Bacillati</taxon>
        <taxon>Actinomycetota</taxon>
        <taxon>Actinomycetes</taxon>
        <taxon>Kitasatosporales</taxon>
        <taxon>Streptomycetaceae</taxon>
        <taxon>Streptomyces</taxon>
    </lineage>
</organism>
<keyword evidence="3" id="KW-1185">Reference proteome</keyword>
<feature type="compositionally biased region" description="Gly residues" evidence="1">
    <location>
        <begin position="79"/>
        <end position="101"/>
    </location>
</feature>
<feature type="compositionally biased region" description="Basic and acidic residues" evidence="1">
    <location>
        <begin position="157"/>
        <end position="166"/>
    </location>
</feature>
<gene>
    <name evidence="2" type="ORF">OG863_39630</name>
</gene>
<feature type="region of interest" description="Disordered" evidence="1">
    <location>
        <begin position="1"/>
        <end position="191"/>
    </location>
</feature>
<evidence type="ECO:0000313" key="2">
    <source>
        <dbReference type="EMBL" id="WSB73567.1"/>
    </source>
</evidence>
<dbReference type="RefSeq" id="WP_326623179.1">
    <property type="nucleotide sequence ID" value="NZ_CP109106.1"/>
</dbReference>
<dbReference type="EMBL" id="CP109106">
    <property type="protein sequence ID" value="WSB73567.1"/>
    <property type="molecule type" value="Genomic_DNA"/>
</dbReference>
<proteinExistence type="predicted"/>
<protein>
    <submittedName>
        <fullName evidence="2">Uncharacterized protein</fullName>
    </submittedName>
</protein>
<feature type="compositionally biased region" description="Low complexity" evidence="1">
    <location>
        <begin position="108"/>
        <end position="122"/>
    </location>
</feature>
<accession>A0ABZ1FT07</accession>
<evidence type="ECO:0000256" key="1">
    <source>
        <dbReference type="SAM" id="MobiDB-lite"/>
    </source>
</evidence>
<dbReference type="Proteomes" id="UP001344251">
    <property type="component" value="Chromosome"/>
</dbReference>
<sequence>MKDSASRQADDGETRRTPFVVDPVDEKLDEGEREGMGLPHPGYTSPDFSSPGSLPSSSSAEQGGGHDAADSADTADTAGGAGETAGAAGTGGASGTAGSGDTGDTRGESSSAAPDQQAPAGDAADEEAVPGFSAPEFTSPSFDSPDIPTGPQLGETETGRRMRAEQQGEDAVTPVPLPEAHRPPQPPPRQS</sequence>
<feature type="compositionally biased region" description="Basic and acidic residues" evidence="1">
    <location>
        <begin position="1"/>
        <end position="16"/>
    </location>
</feature>
<feature type="compositionally biased region" description="Low complexity" evidence="1">
    <location>
        <begin position="45"/>
        <end position="59"/>
    </location>
</feature>
<reference evidence="2 3" key="1">
    <citation type="submission" date="2022-10" db="EMBL/GenBank/DDBJ databases">
        <title>The complete genomes of actinobacterial strains from the NBC collection.</title>
        <authorList>
            <person name="Joergensen T.S."/>
            <person name="Alvarez Arevalo M."/>
            <person name="Sterndorff E.B."/>
            <person name="Faurdal D."/>
            <person name="Vuksanovic O."/>
            <person name="Mourched A.-S."/>
            <person name="Charusanti P."/>
            <person name="Shaw S."/>
            <person name="Blin K."/>
            <person name="Weber T."/>
        </authorList>
    </citation>
    <scope>NUCLEOTIDE SEQUENCE [LARGE SCALE GENOMIC DNA]</scope>
    <source>
        <strain evidence="2 3">NBC 01774</strain>
    </source>
</reference>
<name>A0ABZ1FT07_9ACTN</name>